<dbReference type="Pfam" id="PF07568">
    <property type="entry name" value="HisKA_2"/>
    <property type="match status" value="1"/>
</dbReference>
<name>A0A6B9ZFA4_9BACT</name>
<keyword evidence="3" id="KW-0597">Phosphoprotein</keyword>
<comment type="catalytic activity">
    <reaction evidence="1">
        <text>ATP + protein L-histidine = ADP + protein N-phospho-L-histidine.</text>
        <dbReference type="EC" id="2.7.13.3"/>
    </reaction>
</comment>
<keyword evidence="4" id="KW-0808">Transferase</keyword>
<dbReference type="SUPFAM" id="SSF55874">
    <property type="entry name" value="ATPase domain of HSP90 chaperone/DNA topoisomerase II/histidine kinase"/>
    <property type="match status" value="1"/>
</dbReference>
<gene>
    <name evidence="9" type="ORF">GWR21_16405</name>
</gene>
<evidence type="ECO:0000256" key="6">
    <source>
        <dbReference type="ARBA" id="ARBA00022777"/>
    </source>
</evidence>
<dbReference type="RefSeq" id="WP_162332800.1">
    <property type="nucleotide sequence ID" value="NZ_CP048113.1"/>
</dbReference>
<dbReference type="GO" id="GO:0004673">
    <property type="term" value="F:protein histidine kinase activity"/>
    <property type="evidence" value="ECO:0007669"/>
    <property type="project" value="UniProtKB-EC"/>
</dbReference>
<evidence type="ECO:0000256" key="3">
    <source>
        <dbReference type="ARBA" id="ARBA00022553"/>
    </source>
</evidence>
<dbReference type="Proteomes" id="UP000476411">
    <property type="component" value="Chromosome"/>
</dbReference>
<dbReference type="SMART" id="SM00387">
    <property type="entry name" value="HATPase_c"/>
    <property type="match status" value="1"/>
</dbReference>
<keyword evidence="7" id="KW-0067">ATP-binding</keyword>
<dbReference type="Gene3D" id="1.25.40.10">
    <property type="entry name" value="Tetratricopeptide repeat domain"/>
    <property type="match status" value="1"/>
</dbReference>
<dbReference type="InterPro" id="IPR011495">
    <property type="entry name" value="Sig_transdc_His_kin_sub2_dim/P"/>
</dbReference>
<evidence type="ECO:0000256" key="1">
    <source>
        <dbReference type="ARBA" id="ARBA00000085"/>
    </source>
</evidence>
<evidence type="ECO:0000256" key="5">
    <source>
        <dbReference type="ARBA" id="ARBA00022741"/>
    </source>
</evidence>
<keyword evidence="6" id="KW-0418">Kinase</keyword>
<dbReference type="InterPro" id="IPR003594">
    <property type="entry name" value="HATPase_dom"/>
</dbReference>
<feature type="domain" description="Histidine kinase/HSP90-like ATPase" evidence="8">
    <location>
        <begin position="446"/>
        <end position="542"/>
    </location>
</feature>
<dbReference type="PANTHER" id="PTHR41523:SF8">
    <property type="entry name" value="ETHYLENE RESPONSE SENSOR PROTEIN"/>
    <property type="match status" value="1"/>
</dbReference>
<evidence type="ECO:0000256" key="7">
    <source>
        <dbReference type="ARBA" id="ARBA00022840"/>
    </source>
</evidence>
<dbReference type="GO" id="GO:0005524">
    <property type="term" value="F:ATP binding"/>
    <property type="evidence" value="ECO:0007669"/>
    <property type="project" value="UniProtKB-KW"/>
</dbReference>
<evidence type="ECO:0000313" key="10">
    <source>
        <dbReference type="Proteomes" id="UP000476411"/>
    </source>
</evidence>
<dbReference type="KEGG" id="chih:GWR21_16405"/>
<keyword evidence="10" id="KW-1185">Reference proteome</keyword>
<accession>A0A6B9ZFA4</accession>
<dbReference type="AlphaFoldDB" id="A0A6B9ZFA4"/>
<protein>
    <recommendedName>
        <fullName evidence="2">histidine kinase</fullName>
        <ecNumber evidence="2">2.7.13.3</ecNumber>
    </recommendedName>
</protein>
<dbReference type="InterPro" id="IPR036890">
    <property type="entry name" value="HATPase_C_sf"/>
</dbReference>
<reference evidence="9 10" key="1">
    <citation type="submission" date="2020-01" db="EMBL/GenBank/DDBJ databases">
        <title>Complete genome sequence of Chitinophaga sp. H33E-04 isolated from quinoa roots.</title>
        <authorList>
            <person name="Weon H.-Y."/>
            <person name="Lee S.A."/>
        </authorList>
    </citation>
    <scope>NUCLEOTIDE SEQUENCE [LARGE SCALE GENOMIC DNA]</scope>
    <source>
        <strain evidence="9 10">H33E-04</strain>
    </source>
</reference>
<proteinExistence type="predicted"/>
<sequence length="545" mass="62023">MTRLLLLTFLATICLLQCLARERNPLPPKTTVQTLLSKQKAEERDSGLIYIDLGMPEAAADYYHKALSLAITERDTAVMQFLTGQLAGAYIALQDPATALKYLTHEKTHYPPVTTNARIQMVSAFLYAYILQHRADRARPYAEELKQLLPSLDQQDAERPLILMSLLTYSLAVKRYTEAIQYGTAAEVLLRKYRLLPQMVRLYNQWYKADSALGNYNDAIKHYQQYKYYSDSMFSLAKAGQVSQLQVKMDADRKEHDLQLKEQDIALLTREAQLQTTALQKTQLTRNVIIGGVLMLAVCLFLGYNRYQLKLRSNHQLKVKQQEVREQHTSLQLLLEKQKKLLQEKEYLVQEIHHRVKDNLEIVMSLLKTQSGFLRDEAALKAISESRSRMQAIYLIHQKLYQQDSHSLVNMKSYISELIDYLKQGILPDHQIDFQLDVAPVALDVAYTVPIGLTLNEAVTNAIKYAFTDTGTIAVSLKETGRQQLTLTIADNGKGFPAVKPDNGRQSIGLMLMNVLSEQLEGELAIQHDKGVTISLSFQYGEHRA</sequence>
<dbReference type="EC" id="2.7.13.3" evidence="2"/>
<dbReference type="EMBL" id="CP048113">
    <property type="protein sequence ID" value="QHS61122.1"/>
    <property type="molecule type" value="Genomic_DNA"/>
</dbReference>
<organism evidence="9 10">
    <name type="scientific">Chitinophaga agri</name>
    <dbReference type="NCBI Taxonomy" id="2703787"/>
    <lineage>
        <taxon>Bacteria</taxon>
        <taxon>Pseudomonadati</taxon>
        <taxon>Bacteroidota</taxon>
        <taxon>Chitinophagia</taxon>
        <taxon>Chitinophagales</taxon>
        <taxon>Chitinophagaceae</taxon>
        <taxon>Chitinophaga</taxon>
    </lineage>
</organism>
<dbReference type="PANTHER" id="PTHR41523">
    <property type="entry name" value="TWO-COMPONENT SYSTEM SENSOR PROTEIN"/>
    <property type="match status" value="1"/>
</dbReference>
<dbReference type="SUPFAM" id="SSF48452">
    <property type="entry name" value="TPR-like"/>
    <property type="match status" value="1"/>
</dbReference>
<evidence type="ECO:0000313" key="9">
    <source>
        <dbReference type="EMBL" id="QHS61122.1"/>
    </source>
</evidence>
<evidence type="ECO:0000256" key="2">
    <source>
        <dbReference type="ARBA" id="ARBA00012438"/>
    </source>
</evidence>
<keyword evidence="5" id="KW-0547">Nucleotide-binding</keyword>
<dbReference type="Gene3D" id="3.30.565.10">
    <property type="entry name" value="Histidine kinase-like ATPase, C-terminal domain"/>
    <property type="match status" value="1"/>
</dbReference>
<dbReference type="InterPro" id="IPR011990">
    <property type="entry name" value="TPR-like_helical_dom_sf"/>
</dbReference>
<dbReference type="Pfam" id="PF02518">
    <property type="entry name" value="HATPase_c"/>
    <property type="match status" value="1"/>
</dbReference>
<evidence type="ECO:0000256" key="4">
    <source>
        <dbReference type="ARBA" id="ARBA00022679"/>
    </source>
</evidence>
<evidence type="ECO:0000259" key="8">
    <source>
        <dbReference type="SMART" id="SM00387"/>
    </source>
</evidence>